<evidence type="ECO:0000313" key="2">
    <source>
        <dbReference type="Proteomes" id="UP000316123"/>
    </source>
</evidence>
<name>A0A9X9BPS1_PSEMA</name>
<protein>
    <submittedName>
        <fullName evidence="1">Uncharacterized protein</fullName>
    </submittedName>
</protein>
<proteinExistence type="predicted"/>
<evidence type="ECO:0000313" key="1">
    <source>
        <dbReference type="EMBL" id="TWR55555.1"/>
    </source>
</evidence>
<dbReference type="AlphaFoldDB" id="A0A9X9BPS1"/>
<gene>
    <name evidence="1" type="ORF">FIV41_20775</name>
</gene>
<sequence>MLASTSCTPLKVLTPRLADRLRVFNQCARTLQQMGVRLLRIEPMENSLTIEPAAGFKIVGTQPVTGYQRHPSAGSTRYVVQFQGVTLEWREPISATRPEDWAHSTVH</sequence>
<organism evidence="1 2">
    <name type="scientific">Pseudomonas marginalis</name>
    <name type="common">Pseudomonas panacis</name>
    <dbReference type="NCBI Taxonomy" id="298"/>
    <lineage>
        <taxon>Bacteria</taxon>
        <taxon>Pseudomonadati</taxon>
        <taxon>Pseudomonadota</taxon>
        <taxon>Gammaproteobacteria</taxon>
        <taxon>Pseudomonadales</taxon>
        <taxon>Pseudomonadaceae</taxon>
        <taxon>Pseudomonas</taxon>
    </lineage>
</organism>
<accession>A0A9X9BPS1</accession>
<comment type="caution">
    <text evidence="1">The sequence shown here is derived from an EMBL/GenBank/DDBJ whole genome shotgun (WGS) entry which is preliminary data.</text>
</comment>
<dbReference type="OrthoDB" id="6902878at2"/>
<dbReference type="EMBL" id="VFEQ01000015">
    <property type="protein sequence ID" value="TWR55555.1"/>
    <property type="molecule type" value="Genomic_DNA"/>
</dbReference>
<dbReference type="Proteomes" id="UP000316123">
    <property type="component" value="Unassembled WGS sequence"/>
</dbReference>
<reference evidence="1 2" key="1">
    <citation type="submission" date="2019-06" db="EMBL/GenBank/DDBJ databases">
        <title>Pseudomonas bimorpha sp. nov. isolated from bovine raw milk and skim milk concentrate.</title>
        <authorList>
            <person name="Hofmann K."/>
            <person name="Huptas C."/>
            <person name="Doll E."/>
            <person name="Scherer S."/>
            <person name="Wenning M."/>
        </authorList>
    </citation>
    <scope>NUCLEOTIDE SEQUENCE [LARGE SCALE GENOMIC DNA]</scope>
    <source>
        <strain evidence="1 2">DSM 13124</strain>
    </source>
</reference>
<dbReference type="RefSeq" id="WP_074846151.1">
    <property type="nucleotide sequence ID" value="NZ_FNSU01000003.1"/>
</dbReference>